<dbReference type="InterPro" id="IPR036259">
    <property type="entry name" value="MFS_trans_sf"/>
</dbReference>
<keyword evidence="5 6" id="KW-0472">Membrane</keyword>
<feature type="transmembrane region" description="Helical" evidence="6">
    <location>
        <begin position="159"/>
        <end position="179"/>
    </location>
</feature>
<evidence type="ECO:0000256" key="6">
    <source>
        <dbReference type="SAM" id="Phobius"/>
    </source>
</evidence>
<dbReference type="InterPro" id="IPR011701">
    <property type="entry name" value="MFS"/>
</dbReference>
<feature type="transmembrane region" description="Helical" evidence="6">
    <location>
        <begin position="93"/>
        <end position="112"/>
    </location>
</feature>
<accession>A0A9N9Q5P2</accession>
<dbReference type="EMBL" id="CAJVRM010000411">
    <property type="protein sequence ID" value="CAG8980730.1"/>
    <property type="molecule type" value="Genomic_DNA"/>
</dbReference>
<evidence type="ECO:0000256" key="3">
    <source>
        <dbReference type="ARBA" id="ARBA00022692"/>
    </source>
</evidence>
<feature type="transmembrane region" description="Helical" evidence="6">
    <location>
        <begin position="366"/>
        <end position="387"/>
    </location>
</feature>
<dbReference type="OrthoDB" id="10021397at2759"/>
<evidence type="ECO:0000259" key="7">
    <source>
        <dbReference type="PROSITE" id="PS50850"/>
    </source>
</evidence>
<feature type="domain" description="Major facilitator superfamily (MFS) profile" evidence="7">
    <location>
        <begin position="27"/>
        <end position="501"/>
    </location>
</feature>
<feature type="transmembrane region" description="Helical" evidence="6">
    <location>
        <begin position="267"/>
        <end position="288"/>
    </location>
</feature>
<proteinExistence type="predicted"/>
<dbReference type="SUPFAM" id="SSF103473">
    <property type="entry name" value="MFS general substrate transporter"/>
    <property type="match status" value="1"/>
</dbReference>
<dbReference type="Gene3D" id="1.20.1250.20">
    <property type="entry name" value="MFS general substrate transporter like domains"/>
    <property type="match status" value="2"/>
</dbReference>
<protein>
    <recommendedName>
        <fullName evidence="7">Major facilitator superfamily (MFS) profile domain-containing protein</fullName>
    </recommendedName>
</protein>
<organism evidence="8 9">
    <name type="scientific">Hymenoscyphus albidus</name>
    <dbReference type="NCBI Taxonomy" id="595503"/>
    <lineage>
        <taxon>Eukaryota</taxon>
        <taxon>Fungi</taxon>
        <taxon>Dikarya</taxon>
        <taxon>Ascomycota</taxon>
        <taxon>Pezizomycotina</taxon>
        <taxon>Leotiomycetes</taxon>
        <taxon>Helotiales</taxon>
        <taxon>Helotiaceae</taxon>
        <taxon>Hymenoscyphus</taxon>
    </lineage>
</organism>
<dbReference type="Pfam" id="PF07690">
    <property type="entry name" value="MFS_1"/>
    <property type="match status" value="1"/>
</dbReference>
<feature type="transmembrane region" description="Helical" evidence="6">
    <location>
        <begin position="334"/>
        <end position="354"/>
    </location>
</feature>
<dbReference type="PROSITE" id="PS50850">
    <property type="entry name" value="MFS"/>
    <property type="match status" value="1"/>
</dbReference>
<evidence type="ECO:0000313" key="8">
    <source>
        <dbReference type="EMBL" id="CAG8980730.1"/>
    </source>
</evidence>
<evidence type="ECO:0000256" key="2">
    <source>
        <dbReference type="ARBA" id="ARBA00022448"/>
    </source>
</evidence>
<name>A0A9N9Q5P2_9HELO</name>
<dbReference type="GO" id="GO:0022857">
    <property type="term" value="F:transmembrane transporter activity"/>
    <property type="evidence" value="ECO:0007669"/>
    <property type="project" value="InterPro"/>
</dbReference>
<sequence length="501" mass="53510">MSSTKRDDVEPAVHEANYFKGWRLGAVGTSIVLSMFLTDEILKTIIATAIPQITDDFHSLSDVGWYASALFLTVAAAQSVWGKAFKYFPVKTVYLLSIAVFEVGSLICGVAQNSTTLIVGRAVTGLGVAGTFGGSYIIIGISAPPEQRPAMTGFMGSAFYINLPCGALAAASIVLFFKVPATVKPTEATLREKLKQMDIPGFLIVTSAVVCYLLAMQWGGVIKTWGSSDVVGTLVGSIVLSIAFLVVGWYQGERALLVPSILRNRTIARGCAFSSLIAGNFYILLYYLPFYFQSVRGASATDSGIRTLPLILGLTLVQIITGVSVGAIKLFNPFLIAGGILTTIATGLMTLLEVDSDHSVWIGYQTLAWNGLGLCFNVYIIIVQNIVEPDEVATATAILLLPISRRCFGSLCRPIALTSPNINPATIFAIGASDLQSTFPKEELPGINSSYVKALHMAFTMAIPMAGVATLVAVSQNWFRLKVPSNSEILGSNGNDVEKNT</sequence>
<feature type="transmembrane region" description="Helical" evidence="6">
    <location>
        <begin position="63"/>
        <end position="81"/>
    </location>
</feature>
<dbReference type="AlphaFoldDB" id="A0A9N9Q5P2"/>
<feature type="transmembrane region" description="Helical" evidence="6">
    <location>
        <begin position="230"/>
        <end position="252"/>
    </location>
</feature>
<dbReference type="PANTHER" id="PTHR23501:SF177">
    <property type="entry name" value="MAJOR FACILITATOR SUPERFAMILY (MFS) PROFILE DOMAIN-CONTAINING PROTEIN-RELATED"/>
    <property type="match status" value="1"/>
</dbReference>
<comment type="subcellular location">
    <subcellularLocation>
        <location evidence="1">Membrane</location>
        <topology evidence="1">Multi-pass membrane protein</topology>
    </subcellularLocation>
</comment>
<dbReference type="Proteomes" id="UP000701801">
    <property type="component" value="Unassembled WGS sequence"/>
</dbReference>
<gene>
    <name evidence="8" type="ORF">HYALB_00013270</name>
</gene>
<evidence type="ECO:0000313" key="9">
    <source>
        <dbReference type="Proteomes" id="UP000701801"/>
    </source>
</evidence>
<keyword evidence="4 6" id="KW-1133">Transmembrane helix</keyword>
<reference evidence="8" key="1">
    <citation type="submission" date="2021-07" db="EMBL/GenBank/DDBJ databases">
        <authorList>
            <person name="Durling M."/>
        </authorList>
    </citation>
    <scope>NUCLEOTIDE SEQUENCE</scope>
</reference>
<evidence type="ECO:0000256" key="1">
    <source>
        <dbReference type="ARBA" id="ARBA00004141"/>
    </source>
</evidence>
<keyword evidence="9" id="KW-1185">Reference proteome</keyword>
<feature type="transmembrane region" description="Helical" evidence="6">
    <location>
        <begin position="199"/>
        <end position="218"/>
    </location>
</feature>
<keyword evidence="3 6" id="KW-0812">Transmembrane</keyword>
<evidence type="ECO:0000256" key="4">
    <source>
        <dbReference type="ARBA" id="ARBA00022989"/>
    </source>
</evidence>
<evidence type="ECO:0000256" key="5">
    <source>
        <dbReference type="ARBA" id="ARBA00023136"/>
    </source>
</evidence>
<comment type="caution">
    <text evidence="8">The sequence shown here is derived from an EMBL/GenBank/DDBJ whole genome shotgun (WGS) entry which is preliminary data.</text>
</comment>
<dbReference type="PANTHER" id="PTHR23501">
    <property type="entry name" value="MAJOR FACILITATOR SUPERFAMILY"/>
    <property type="match status" value="1"/>
</dbReference>
<keyword evidence="2" id="KW-0813">Transport</keyword>
<dbReference type="GO" id="GO:0005886">
    <property type="term" value="C:plasma membrane"/>
    <property type="evidence" value="ECO:0007669"/>
    <property type="project" value="TreeGrafter"/>
</dbReference>
<feature type="transmembrane region" description="Helical" evidence="6">
    <location>
        <begin position="308"/>
        <end position="328"/>
    </location>
</feature>
<dbReference type="InterPro" id="IPR020846">
    <property type="entry name" value="MFS_dom"/>
</dbReference>
<feature type="transmembrane region" description="Helical" evidence="6">
    <location>
        <begin position="118"/>
        <end position="139"/>
    </location>
</feature>